<organism evidence="1 2">
    <name type="scientific">Nonlabens marinus S1-08</name>
    <dbReference type="NCBI Taxonomy" id="1454201"/>
    <lineage>
        <taxon>Bacteria</taxon>
        <taxon>Pseudomonadati</taxon>
        <taxon>Bacteroidota</taxon>
        <taxon>Flavobacteriia</taxon>
        <taxon>Flavobacteriales</taxon>
        <taxon>Flavobacteriaceae</taxon>
        <taxon>Nonlabens</taxon>
    </lineage>
</organism>
<evidence type="ECO:0000313" key="2">
    <source>
        <dbReference type="Proteomes" id="UP000031760"/>
    </source>
</evidence>
<keyword evidence="2" id="KW-1185">Reference proteome</keyword>
<dbReference type="STRING" id="1454201.NMS_0953"/>
<accession>W8VWR0</accession>
<evidence type="ECO:0000313" key="1">
    <source>
        <dbReference type="EMBL" id="BAO54962.1"/>
    </source>
</evidence>
<proteinExistence type="predicted"/>
<gene>
    <name evidence="1" type="ORF">NMS_0953</name>
</gene>
<dbReference type="Proteomes" id="UP000031760">
    <property type="component" value="Chromosome"/>
</dbReference>
<dbReference type="HOGENOM" id="CLU_1433998_0_0_10"/>
<dbReference type="EMBL" id="AP014548">
    <property type="protein sequence ID" value="BAO54962.1"/>
    <property type="molecule type" value="Genomic_DNA"/>
</dbReference>
<dbReference type="KEGG" id="nmf:NMS_0953"/>
<name>W8VWR0_9FLAO</name>
<reference evidence="1 2" key="1">
    <citation type="journal article" date="2014" name="Proc. Natl. Acad. Sci. U.S.A.">
        <title>Functional characterization of flavobacteria rhodopsins reveals a unique class of light-driven chloride pump in bacteria.</title>
        <authorList>
            <person name="Yoshizawa S."/>
            <person name="Kumagai Y."/>
            <person name="Kim H."/>
            <person name="Ogura Y."/>
            <person name="Hayashi T."/>
            <person name="Iwasaki W."/>
            <person name="DeLong E.F."/>
            <person name="Kogure K."/>
        </authorList>
    </citation>
    <scope>NUCLEOTIDE SEQUENCE [LARGE SCALE GENOMIC DNA]</scope>
    <source>
        <strain evidence="1 2">S1-08</strain>
    </source>
</reference>
<protein>
    <submittedName>
        <fullName evidence="1">Uncharacterized protein</fullName>
    </submittedName>
</protein>
<dbReference type="AlphaFoldDB" id="W8VWR0"/>
<sequence length="176" mass="20160">MKVDTPEEVAYWTLENLADAIRENRLASAYPDLIMEEDVMLFGEGTIERPVKIFNSGTDDQILVSYENGKPFEMLYGDRGRWRTRHPIYIGLPIKQLNDINGTAVQFAGFGWDYSGLIRFNGGSINEDRYSIFVSPSYNDINEEDAYEFMGSTFFDSDAANVEKLHLYVSSITYKF</sequence>